<feature type="non-terminal residue" evidence="2">
    <location>
        <position position="238"/>
    </location>
</feature>
<reference evidence="2 3" key="1">
    <citation type="journal article" date="2013" name="Curr. Biol.">
        <title>The Genome of the Foraminiferan Reticulomyxa filosa.</title>
        <authorList>
            <person name="Glockner G."/>
            <person name="Hulsmann N."/>
            <person name="Schleicher M."/>
            <person name="Noegel A.A."/>
            <person name="Eichinger L."/>
            <person name="Gallinger C."/>
            <person name="Pawlowski J."/>
            <person name="Sierra R."/>
            <person name="Euteneuer U."/>
            <person name="Pillet L."/>
            <person name="Moustafa A."/>
            <person name="Platzer M."/>
            <person name="Groth M."/>
            <person name="Szafranski K."/>
            <person name="Schliwa M."/>
        </authorList>
    </citation>
    <scope>NUCLEOTIDE SEQUENCE [LARGE SCALE GENOMIC DNA]</scope>
</reference>
<evidence type="ECO:0000313" key="3">
    <source>
        <dbReference type="Proteomes" id="UP000023152"/>
    </source>
</evidence>
<feature type="compositionally biased region" description="Acidic residues" evidence="1">
    <location>
        <begin position="219"/>
        <end position="231"/>
    </location>
</feature>
<feature type="region of interest" description="Disordered" evidence="1">
    <location>
        <begin position="205"/>
        <end position="238"/>
    </location>
</feature>
<keyword evidence="3" id="KW-1185">Reference proteome</keyword>
<evidence type="ECO:0000256" key="1">
    <source>
        <dbReference type="SAM" id="MobiDB-lite"/>
    </source>
</evidence>
<protein>
    <submittedName>
        <fullName evidence="2">Uncharacterized protein</fullName>
    </submittedName>
</protein>
<comment type="caution">
    <text evidence="2">The sequence shown here is derived from an EMBL/GenBank/DDBJ whole genome shotgun (WGS) entry which is preliminary data.</text>
</comment>
<proteinExistence type="predicted"/>
<organism evidence="2 3">
    <name type="scientific">Reticulomyxa filosa</name>
    <dbReference type="NCBI Taxonomy" id="46433"/>
    <lineage>
        <taxon>Eukaryota</taxon>
        <taxon>Sar</taxon>
        <taxon>Rhizaria</taxon>
        <taxon>Retaria</taxon>
        <taxon>Foraminifera</taxon>
        <taxon>Monothalamids</taxon>
        <taxon>Reticulomyxidae</taxon>
        <taxon>Reticulomyxa</taxon>
    </lineage>
</organism>
<sequence>MKNQNINVKFVCKCASFTEELLKNNYKSMAINLGQKRTAEEAFEESACSVLDPPAKRRKLAEEESKELKPAETAETISPVRVHKPDPWKERFCHNVNNKCSRVGNEYQAHIPKVIISIAEELDKIGGVRVEVDDIEKYICVTSSPLYQHLESIQHSHTLRFNSLGNEGIVTIDNGNVATNQNHLHRYDNCGPRNITQPTMASIEVNNDNQDNNIITNENENEDDEDEDNENGYEHKED</sequence>
<evidence type="ECO:0000313" key="2">
    <source>
        <dbReference type="EMBL" id="ETO14494.1"/>
    </source>
</evidence>
<dbReference type="EMBL" id="ASPP01020003">
    <property type="protein sequence ID" value="ETO14494.1"/>
    <property type="molecule type" value="Genomic_DNA"/>
</dbReference>
<feature type="compositionally biased region" description="Low complexity" evidence="1">
    <location>
        <begin position="206"/>
        <end position="218"/>
    </location>
</feature>
<gene>
    <name evidence="2" type="ORF">RFI_22875</name>
</gene>
<accession>X6MKX5</accession>
<dbReference type="Proteomes" id="UP000023152">
    <property type="component" value="Unassembled WGS sequence"/>
</dbReference>
<dbReference type="AlphaFoldDB" id="X6MKX5"/>
<name>X6MKX5_RETFI</name>